<feature type="transmembrane region" description="Helical" evidence="14">
    <location>
        <begin position="308"/>
        <end position="327"/>
    </location>
</feature>
<evidence type="ECO:0000256" key="8">
    <source>
        <dbReference type="ARBA" id="ARBA00022781"/>
    </source>
</evidence>
<comment type="function">
    <text evidence="1">Resistance to tetracycline by an active tetracycline efflux. This is an energy-dependent process that decreases the accumulation of the antibiotic in whole cells. This protein functions as a metal-tetracycline/H(+) antiporter.</text>
</comment>
<proteinExistence type="inferred from homology"/>
<evidence type="ECO:0000256" key="10">
    <source>
        <dbReference type="ARBA" id="ARBA00023065"/>
    </source>
</evidence>
<evidence type="ECO:0000313" key="17">
    <source>
        <dbReference type="Proteomes" id="UP001300012"/>
    </source>
</evidence>
<dbReference type="CDD" id="cd17321">
    <property type="entry name" value="MFS_MMR_MDR_like"/>
    <property type="match status" value="1"/>
</dbReference>
<feature type="transmembrane region" description="Helical" evidence="14">
    <location>
        <begin position="242"/>
        <end position="267"/>
    </location>
</feature>
<dbReference type="InterPro" id="IPR020846">
    <property type="entry name" value="MFS_dom"/>
</dbReference>
<evidence type="ECO:0000259" key="15">
    <source>
        <dbReference type="PROSITE" id="PS50850"/>
    </source>
</evidence>
<dbReference type="Proteomes" id="UP001300012">
    <property type="component" value="Unassembled WGS sequence"/>
</dbReference>
<evidence type="ECO:0000256" key="11">
    <source>
        <dbReference type="ARBA" id="ARBA00023136"/>
    </source>
</evidence>
<accession>A0ABT1YAY6</accession>
<evidence type="ECO:0000256" key="14">
    <source>
        <dbReference type="SAM" id="Phobius"/>
    </source>
</evidence>
<feature type="transmembrane region" description="Helical" evidence="14">
    <location>
        <begin position="184"/>
        <end position="205"/>
    </location>
</feature>
<evidence type="ECO:0000256" key="5">
    <source>
        <dbReference type="ARBA" id="ARBA00022449"/>
    </source>
</evidence>
<sequence length="438" mass="46937">MEKDFNELNSAQTADEEVKESIITHGNLKSAFAWLSFLAFFSVLNETVFNVSLPDIANQFKIPPSTANWVNTGFIIFFAIGTLIFSKISDTYGVKRLLVTGLLIYSGGSFFGFLAQFSFPSVIVARIIQGIGASAVPGLIMVIVAKYIGSKDRGKAFGLIGSMVALGEGIGPVIGGIIADYIHWSFLFLLPMMTLVSIPFFLKVLPNEITPKGKLDVVGVKSQLSTGIMTFTLPSLFLNRKFMAGVLAGCVLLGTVAGFVSMIPYLMRDVHQLTASMIGGGIIFPGTISVVLFGIVGGTLVDKRGINLVWYLGIILIVTSFLVIALFLDTTPWLMSAALILTFGGLSFVKTVISTTVAEALESNEAGAGMGMLNFACFMAEGVGIAMVGGLLSQRLLDFPLLPTVTLSTAFLFSNMILLLIVFIIIGGVIYTMAYRRS</sequence>
<keyword evidence="8" id="KW-0375">Hydrogen ion transport</keyword>
<evidence type="ECO:0000256" key="9">
    <source>
        <dbReference type="ARBA" id="ARBA00022989"/>
    </source>
</evidence>
<name>A0ABT1YAY6_9BACL</name>
<feature type="transmembrane region" description="Helical" evidence="14">
    <location>
        <begin position="412"/>
        <end position="434"/>
    </location>
</feature>
<feature type="transmembrane region" description="Helical" evidence="14">
    <location>
        <begin position="156"/>
        <end position="178"/>
    </location>
</feature>
<feature type="transmembrane region" description="Helical" evidence="14">
    <location>
        <begin position="97"/>
        <end position="117"/>
    </location>
</feature>
<dbReference type="RefSeq" id="WP_258211966.1">
    <property type="nucleotide sequence ID" value="NZ_JANQBD010000002.1"/>
</dbReference>
<evidence type="ECO:0000256" key="13">
    <source>
        <dbReference type="ARBA" id="ARBA00040630"/>
    </source>
</evidence>
<dbReference type="PROSITE" id="PS50850">
    <property type="entry name" value="MFS"/>
    <property type="match status" value="1"/>
</dbReference>
<dbReference type="Pfam" id="PF07690">
    <property type="entry name" value="MFS_1"/>
    <property type="match status" value="1"/>
</dbReference>
<keyword evidence="4" id="KW-0813">Transport</keyword>
<keyword evidence="12" id="KW-0046">Antibiotic resistance</keyword>
<comment type="similarity">
    <text evidence="3">Belongs to the major facilitator superfamily. TCR/Tet family.</text>
</comment>
<feature type="transmembrane region" description="Helical" evidence="14">
    <location>
        <begin position="333"/>
        <end position="353"/>
    </location>
</feature>
<feature type="transmembrane region" description="Helical" evidence="14">
    <location>
        <begin position="69"/>
        <end position="85"/>
    </location>
</feature>
<dbReference type="SUPFAM" id="SSF103473">
    <property type="entry name" value="MFS general substrate transporter"/>
    <property type="match status" value="1"/>
</dbReference>
<feature type="transmembrane region" description="Helical" evidence="14">
    <location>
        <begin position="273"/>
        <end position="296"/>
    </location>
</feature>
<evidence type="ECO:0000256" key="3">
    <source>
        <dbReference type="ARBA" id="ARBA00007520"/>
    </source>
</evidence>
<organism evidence="16 17">
    <name type="scientific">Paenibacillus radicis</name>
    <name type="common">ex Xue et al. 2023</name>
    <dbReference type="NCBI Taxonomy" id="2972489"/>
    <lineage>
        <taxon>Bacteria</taxon>
        <taxon>Bacillati</taxon>
        <taxon>Bacillota</taxon>
        <taxon>Bacilli</taxon>
        <taxon>Bacillales</taxon>
        <taxon>Paenibacillaceae</taxon>
        <taxon>Paenibacillus</taxon>
    </lineage>
</organism>
<dbReference type="InterPro" id="IPR011701">
    <property type="entry name" value="MFS"/>
</dbReference>
<dbReference type="Gene3D" id="1.20.1250.20">
    <property type="entry name" value="MFS general substrate transporter like domains"/>
    <property type="match status" value="1"/>
</dbReference>
<keyword evidence="10" id="KW-0406">Ion transport</keyword>
<dbReference type="InterPro" id="IPR036259">
    <property type="entry name" value="MFS_trans_sf"/>
</dbReference>
<dbReference type="EMBL" id="JANQBD010000002">
    <property type="protein sequence ID" value="MCR8630351.1"/>
    <property type="molecule type" value="Genomic_DNA"/>
</dbReference>
<feature type="transmembrane region" description="Helical" evidence="14">
    <location>
        <begin position="123"/>
        <end position="144"/>
    </location>
</feature>
<protein>
    <recommendedName>
        <fullName evidence="13">Tetracycline resistance protein</fullName>
    </recommendedName>
</protein>
<keyword evidence="6" id="KW-1003">Cell membrane</keyword>
<keyword evidence="11 14" id="KW-0472">Membrane</keyword>
<gene>
    <name evidence="16" type="ORF">NV381_03945</name>
</gene>
<comment type="caution">
    <text evidence="16">The sequence shown here is derived from an EMBL/GenBank/DDBJ whole genome shotgun (WGS) entry which is preliminary data.</text>
</comment>
<dbReference type="PANTHER" id="PTHR23501">
    <property type="entry name" value="MAJOR FACILITATOR SUPERFAMILY"/>
    <property type="match status" value="1"/>
</dbReference>
<evidence type="ECO:0000256" key="2">
    <source>
        <dbReference type="ARBA" id="ARBA00004651"/>
    </source>
</evidence>
<keyword evidence="17" id="KW-1185">Reference proteome</keyword>
<feature type="transmembrane region" description="Helical" evidence="14">
    <location>
        <begin position="31"/>
        <end position="49"/>
    </location>
</feature>
<reference evidence="16 17" key="1">
    <citation type="submission" date="2022-08" db="EMBL/GenBank/DDBJ databases">
        <title>Paenibacillus endoradicis sp. nov., Paenibacillus radicibacter sp. nov and Paenibacillus pararadicis sp. nov., three cold-adapted plant growth-promoting bacteria isolated from root of Larix gmelinii in Great Khingan.</title>
        <authorList>
            <person name="Xue H."/>
        </authorList>
    </citation>
    <scope>NUCLEOTIDE SEQUENCE [LARGE SCALE GENOMIC DNA]</scope>
    <source>
        <strain evidence="16 17">N5-1-1-5</strain>
    </source>
</reference>
<evidence type="ECO:0000256" key="4">
    <source>
        <dbReference type="ARBA" id="ARBA00022448"/>
    </source>
</evidence>
<feature type="domain" description="Major facilitator superfamily (MFS) profile" evidence="15">
    <location>
        <begin position="31"/>
        <end position="438"/>
    </location>
</feature>
<feature type="transmembrane region" description="Helical" evidence="14">
    <location>
        <begin position="373"/>
        <end position="392"/>
    </location>
</feature>
<keyword evidence="9 14" id="KW-1133">Transmembrane helix</keyword>
<keyword evidence="7 14" id="KW-0812">Transmembrane</keyword>
<evidence type="ECO:0000256" key="7">
    <source>
        <dbReference type="ARBA" id="ARBA00022692"/>
    </source>
</evidence>
<evidence type="ECO:0000256" key="1">
    <source>
        <dbReference type="ARBA" id="ARBA00003279"/>
    </source>
</evidence>
<evidence type="ECO:0000256" key="6">
    <source>
        <dbReference type="ARBA" id="ARBA00022475"/>
    </source>
</evidence>
<evidence type="ECO:0000313" key="16">
    <source>
        <dbReference type="EMBL" id="MCR8630351.1"/>
    </source>
</evidence>
<comment type="subcellular location">
    <subcellularLocation>
        <location evidence="2">Cell membrane</location>
        <topology evidence="2">Multi-pass membrane protein</topology>
    </subcellularLocation>
</comment>
<evidence type="ECO:0000256" key="12">
    <source>
        <dbReference type="ARBA" id="ARBA00023251"/>
    </source>
</evidence>
<keyword evidence="5" id="KW-0050">Antiport</keyword>
<dbReference type="PRINTS" id="PR01036">
    <property type="entry name" value="TCRTETB"/>
</dbReference>
<dbReference type="PANTHER" id="PTHR23501:SF188">
    <property type="entry name" value="TETRACYCLINE RESISTANCE PROTEIN"/>
    <property type="match status" value="1"/>
</dbReference>